<evidence type="ECO:0000259" key="1">
    <source>
        <dbReference type="PROSITE" id="PS50878"/>
    </source>
</evidence>
<reference evidence="2" key="2">
    <citation type="submission" date="2025-08" db="UniProtKB">
        <authorList>
            <consortium name="Ensembl"/>
        </authorList>
    </citation>
    <scope>IDENTIFICATION</scope>
</reference>
<name>A0AAQ4PQN7_GASAC</name>
<accession>A0AAQ4PQN7</accession>
<dbReference type="AlphaFoldDB" id="A0AAQ4PQN7"/>
<evidence type="ECO:0000313" key="2">
    <source>
        <dbReference type="Ensembl" id="ENSGACP00000040151.1"/>
    </source>
</evidence>
<dbReference type="InterPro" id="IPR043502">
    <property type="entry name" value="DNA/RNA_pol_sf"/>
</dbReference>
<dbReference type="PANTHER" id="PTHR47027">
    <property type="entry name" value="REVERSE TRANSCRIPTASE DOMAIN-CONTAINING PROTEIN"/>
    <property type="match status" value="1"/>
</dbReference>
<feature type="domain" description="Reverse transcriptase" evidence="1">
    <location>
        <begin position="172"/>
        <end position="440"/>
    </location>
</feature>
<dbReference type="InterPro" id="IPR000477">
    <property type="entry name" value="RT_dom"/>
</dbReference>
<dbReference type="PANTHER" id="PTHR47027:SF30">
    <property type="entry name" value="THAP-TYPE DOMAIN-CONTAINING PROTEIN"/>
    <property type="match status" value="1"/>
</dbReference>
<evidence type="ECO:0000313" key="3">
    <source>
        <dbReference type="Proteomes" id="UP000007635"/>
    </source>
</evidence>
<keyword evidence="3" id="KW-1185">Reference proteome</keyword>
<dbReference type="GeneTree" id="ENSGT01060000248530"/>
<proteinExistence type="predicted"/>
<dbReference type="Ensembl" id="ENSGACT00000035423.1">
    <property type="protein sequence ID" value="ENSGACP00000040151.1"/>
    <property type="gene ID" value="ENSGACG00000026883.1"/>
</dbReference>
<dbReference type="Proteomes" id="UP000007635">
    <property type="component" value="Chromosome XI"/>
</dbReference>
<protein>
    <recommendedName>
        <fullName evidence="1">Reverse transcriptase domain-containing protein</fullName>
    </recommendedName>
</protein>
<sequence length="606" mass="68760">MSTMKDIFNYHRAVDEYFRFIAVEFEEVRAAASAVMEAKQRVWEEFAVTMEKDFRLAPKCFWKTIRHLRRGKRGTIQAVYSKDGTLLTATEEVIWRWKEHFEELLNPTTMPSLVEVELEAEEGSSSICLVEVTEVVKQLRSGKAPGIDEIRPEMLKAMGVGRLSWMTRLFNIAWKSGTVPKEWQTGVVVPLFKKGDQRVCANYRGITLLSLPGKVYSKVLERRVRPIVEPRIEEEQCGFRPGRGTTDQLFTLSRIIEGAWECAHPVYMCFVDLEKAYDRVPREILWEVLREYGVRGSLLGAIQSLYAQSESCVRVLGSKSKPFPVGVGLRQGCALSPILFVVFMDQISRCSRGEEGLQFGGLRISSLLFADDVVLMASSVCDLRLSLERFAVECEAVGMRISTSKSEAMVLSKKSMDCLLQVGNVSLPQVKEFKYLGVLFTSEGKMECEFDRRIRAARAVLHLLYRTVVTKRELSRKAKLSIYRSIFVPTLTYGHEGRVMTERTRSRVQAAKMGFLRRVAGVSLRDRVRSSAIREELGVEPLLLCLERSQLRWFGHLVRMPPGRLPREVFQARPAGKRPGEDPGLGGEIISLLWLGNALGSPRQSW</sequence>
<organism evidence="2 3">
    <name type="scientific">Gasterosteus aculeatus aculeatus</name>
    <name type="common">three-spined stickleback</name>
    <dbReference type="NCBI Taxonomy" id="481459"/>
    <lineage>
        <taxon>Eukaryota</taxon>
        <taxon>Metazoa</taxon>
        <taxon>Chordata</taxon>
        <taxon>Craniata</taxon>
        <taxon>Vertebrata</taxon>
        <taxon>Euteleostomi</taxon>
        <taxon>Actinopterygii</taxon>
        <taxon>Neopterygii</taxon>
        <taxon>Teleostei</taxon>
        <taxon>Neoteleostei</taxon>
        <taxon>Acanthomorphata</taxon>
        <taxon>Eupercaria</taxon>
        <taxon>Perciformes</taxon>
        <taxon>Cottioidei</taxon>
        <taxon>Gasterosteales</taxon>
        <taxon>Gasterosteidae</taxon>
        <taxon>Gasterosteus</taxon>
    </lineage>
</organism>
<reference evidence="2 3" key="1">
    <citation type="journal article" date="2021" name="G3 (Bethesda)">
        <title>Improved contiguity of the threespine stickleback genome using long-read sequencing.</title>
        <authorList>
            <person name="Nath S."/>
            <person name="Shaw D.E."/>
            <person name="White M.A."/>
        </authorList>
    </citation>
    <scope>NUCLEOTIDE SEQUENCE [LARGE SCALE GENOMIC DNA]</scope>
    <source>
        <strain evidence="2 3">Lake Benthic</strain>
    </source>
</reference>
<reference evidence="2" key="3">
    <citation type="submission" date="2025-09" db="UniProtKB">
        <authorList>
            <consortium name="Ensembl"/>
        </authorList>
    </citation>
    <scope>IDENTIFICATION</scope>
</reference>
<dbReference type="CDD" id="cd01650">
    <property type="entry name" value="RT_nLTR_like"/>
    <property type="match status" value="1"/>
</dbReference>
<dbReference type="SUPFAM" id="SSF56672">
    <property type="entry name" value="DNA/RNA polymerases"/>
    <property type="match status" value="1"/>
</dbReference>
<dbReference type="PROSITE" id="PS50878">
    <property type="entry name" value="RT_POL"/>
    <property type="match status" value="1"/>
</dbReference>
<dbReference type="Pfam" id="PF00078">
    <property type="entry name" value="RVT_1"/>
    <property type="match status" value="1"/>
</dbReference>